<evidence type="ECO:0000313" key="2">
    <source>
        <dbReference type="Proteomes" id="UP000829829"/>
    </source>
</evidence>
<dbReference type="EMBL" id="CP091957">
    <property type="protein sequence ID" value="UOG56346.1"/>
    <property type="molecule type" value="Genomic_DNA"/>
</dbReference>
<evidence type="ECO:0000313" key="1">
    <source>
        <dbReference type="EMBL" id="UOG56346.1"/>
    </source>
</evidence>
<dbReference type="NCBIfam" id="NF047494">
    <property type="entry name" value="Lepto_SBBP_lipo"/>
    <property type="match status" value="1"/>
</dbReference>
<reference evidence="1" key="1">
    <citation type="submission" date="2022-02" db="EMBL/GenBank/DDBJ databases">
        <title>The genetically variable rfb locus in Leptospira is a mobile cassette and a molecular signature of serovar identity.</title>
        <authorList>
            <person name="Nieves C."/>
            <person name="Vincent A.T."/>
            <person name="Zarantonelli L."/>
            <person name="Picardeau M."/>
            <person name="Veyrier F.J."/>
            <person name="Buschiazzo A."/>
        </authorList>
    </citation>
    <scope>NUCLEOTIDE SEQUENCE</scope>
    <source>
        <strain evidence="1">IP1512017</strain>
    </source>
</reference>
<dbReference type="RefSeq" id="WP_141599096.1">
    <property type="nucleotide sequence ID" value="NZ_CP091953.1"/>
</dbReference>
<dbReference type="Gene3D" id="2.80.10.50">
    <property type="match status" value="1"/>
</dbReference>
<dbReference type="SUPFAM" id="SSF101898">
    <property type="entry name" value="NHL repeat"/>
    <property type="match status" value="1"/>
</dbReference>
<dbReference type="Pfam" id="PF06739">
    <property type="entry name" value="SBBP"/>
    <property type="match status" value="5"/>
</dbReference>
<name>A0A9Q8VUM5_9LEPT</name>
<dbReference type="AlphaFoldDB" id="A0A9Q8VUM5"/>
<dbReference type="InterPro" id="IPR010620">
    <property type="entry name" value="SBBP_repeat"/>
</dbReference>
<proteinExistence type="predicted"/>
<dbReference type="InterPro" id="IPR052918">
    <property type="entry name" value="Motility_Chemotaxis_Reg"/>
</dbReference>
<sequence>MVHFFLFLFIFIQACSPLLNLNDPKSFDPLWIAGLLQSNNRSTSPENSDVLQEDIVNKNVLNPNIVPEDVDVPEWTLLAGAPNATTVGSALTIDKDGFIYIAGSSNAGIYRENPIGTEDIILAKYNSRKQTIWTKQIGVPGVHLEVADVGVDPRGNVYVVGNSSGNFAGPLRGIKDLFVIKFNKNGNEIWRKQKGYRNQDLTPEKAFVDRLGTSYIVGTASIQMLGEPVTGFLFKIDSQGDWRRDSNISIAGASVYARSVTVAENTGDIFVTGSTNANLATNTVPSIGEFDLFVLKYSRDGRRQSFAQLGQALRDSEGNSITLDSFGNVFVGGMSNANFEPGGEVSESKRGILVKYNSLGVRQWIRYLGPTEGRRTTSVTAMTIDPEGNIFTTGKTNHMVNGMQNGMGMDLILTKHNPLGNEEWIRQIGVNGARITGKSIAHDSQGNLYCTGWTEVDINEIAFKGNIDLFFLKFR</sequence>
<gene>
    <name evidence="1" type="ORF">MAL03_16310</name>
</gene>
<dbReference type="PANTHER" id="PTHR35580">
    <property type="entry name" value="CELL SURFACE GLYCOPROTEIN (S-LAYER PROTEIN)-LIKE PROTEIN"/>
    <property type="match status" value="1"/>
</dbReference>
<dbReference type="Proteomes" id="UP000829829">
    <property type="component" value="Chromosome 1"/>
</dbReference>
<accession>A0A9Q8VUM5</accession>
<dbReference type="PANTHER" id="PTHR35580:SF1">
    <property type="entry name" value="PHYTASE-LIKE DOMAIN-CONTAINING PROTEIN"/>
    <property type="match status" value="1"/>
</dbReference>
<organism evidence="1 2">
    <name type="scientific">Leptospira noguchii</name>
    <dbReference type="NCBI Taxonomy" id="28182"/>
    <lineage>
        <taxon>Bacteria</taxon>
        <taxon>Pseudomonadati</taxon>
        <taxon>Spirochaetota</taxon>
        <taxon>Spirochaetia</taxon>
        <taxon>Leptospirales</taxon>
        <taxon>Leptospiraceae</taxon>
        <taxon>Leptospira</taxon>
    </lineage>
</organism>
<protein>
    <submittedName>
        <fullName evidence="1">SBBP repeat-containing protein</fullName>
    </submittedName>
</protein>